<feature type="compositionally biased region" description="Polar residues" evidence="5">
    <location>
        <begin position="752"/>
        <end position="763"/>
    </location>
</feature>
<dbReference type="PANTHER" id="PTHR21545:SF10">
    <property type="entry name" value="LIGAND-DEPENDENT NUCLEAR RECEPTOR COREPRESSOR-LIKE PROTEIN"/>
    <property type="match status" value="1"/>
</dbReference>
<feature type="compositionally biased region" description="Basic residues" evidence="5">
    <location>
        <begin position="1317"/>
        <end position="1327"/>
    </location>
</feature>
<reference evidence="6" key="1">
    <citation type="submission" date="2024-06" db="UniProtKB">
        <authorList>
            <consortium name="RefSeq"/>
        </authorList>
    </citation>
    <scope>NUCLEOTIDE SEQUENCE [LARGE SCALE GENOMIC DNA]</scope>
</reference>
<feature type="compositionally biased region" description="Basic residues" evidence="5">
    <location>
        <begin position="813"/>
        <end position="822"/>
    </location>
</feature>
<dbReference type="OrthoDB" id="9941983at2759"/>
<keyword evidence="1" id="KW-0805">Transcription regulation</keyword>
<feature type="compositionally biased region" description="Basic and acidic residues" evidence="5">
    <location>
        <begin position="768"/>
        <end position="778"/>
    </location>
</feature>
<keyword evidence="6" id="KW-1185">Reference proteome</keyword>
<proteinExistence type="predicted"/>
<feature type="region of interest" description="Disordered" evidence="5">
    <location>
        <begin position="750"/>
        <end position="866"/>
    </location>
</feature>
<protein>
    <submittedName>
        <fullName evidence="7">Uncharacterized protein LOC115823639</fullName>
    </submittedName>
</protein>
<dbReference type="RefSeq" id="XP_030643530.1">
    <property type="nucleotide sequence ID" value="XM_030787670.1"/>
</dbReference>
<keyword evidence="2" id="KW-0238">DNA-binding</keyword>
<feature type="region of interest" description="Disordered" evidence="5">
    <location>
        <begin position="310"/>
        <end position="397"/>
    </location>
</feature>
<evidence type="ECO:0000256" key="1">
    <source>
        <dbReference type="ARBA" id="ARBA00023015"/>
    </source>
</evidence>
<dbReference type="Pfam" id="PF15090">
    <property type="entry name" value="DUF4553"/>
    <property type="match status" value="1"/>
</dbReference>
<accession>A0A6J2WDI1</accession>
<feature type="region of interest" description="Disordered" evidence="5">
    <location>
        <begin position="454"/>
        <end position="475"/>
    </location>
</feature>
<dbReference type="Proteomes" id="UP000504632">
    <property type="component" value="Chromosome 11"/>
</dbReference>
<feature type="compositionally biased region" description="Polar residues" evidence="5">
    <location>
        <begin position="182"/>
        <end position="196"/>
    </location>
</feature>
<feature type="compositionally biased region" description="Polar residues" evidence="5">
    <location>
        <begin position="844"/>
        <end position="865"/>
    </location>
</feature>
<dbReference type="InterPro" id="IPR028104">
    <property type="entry name" value="DUF4553"/>
</dbReference>
<organism evidence="6 7">
    <name type="scientific">Chanos chanos</name>
    <name type="common">Milkfish</name>
    <name type="synonym">Mugil chanos</name>
    <dbReference type="NCBI Taxonomy" id="29144"/>
    <lineage>
        <taxon>Eukaryota</taxon>
        <taxon>Metazoa</taxon>
        <taxon>Chordata</taxon>
        <taxon>Craniata</taxon>
        <taxon>Vertebrata</taxon>
        <taxon>Euteleostomi</taxon>
        <taxon>Actinopterygii</taxon>
        <taxon>Neopterygii</taxon>
        <taxon>Teleostei</taxon>
        <taxon>Ostariophysi</taxon>
        <taxon>Gonorynchiformes</taxon>
        <taxon>Chanidae</taxon>
        <taxon>Chanos</taxon>
    </lineage>
</organism>
<gene>
    <name evidence="7" type="primary">LOC115823639</name>
</gene>
<keyword evidence="4" id="KW-0539">Nucleus</keyword>
<dbReference type="PANTHER" id="PTHR21545">
    <property type="entry name" value="TRANSCRIPTION FACTOR MLR1/2"/>
    <property type="match status" value="1"/>
</dbReference>
<feature type="region of interest" description="Disordered" evidence="5">
    <location>
        <begin position="1102"/>
        <end position="1122"/>
    </location>
</feature>
<dbReference type="GO" id="GO:0005634">
    <property type="term" value="C:nucleus"/>
    <property type="evidence" value="ECO:0007669"/>
    <property type="project" value="TreeGrafter"/>
</dbReference>
<feature type="region of interest" description="Disordered" evidence="5">
    <location>
        <begin position="153"/>
        <end position="234"/>
    </location>
</feature>
<dbReference type="GO" id="GO:0003677">
    <property type="term" value="F:DNA binding"/>
    <property type="evidence" value="ECO:0007669"/>
    <property type="project" value="UniProtKB-KW"/>
</dbReference>
<dbReference type="GO" id="GO:0006357">
    <property type="term" value="P:regulation of transcription by RNA polymerase II"/>
    <property type="evidence" value="ECO:0007669"/>
    <property type="project" value="TreeGrafter"/>
</dbReference>
<feature type="compositionally biased region" description="Polar residues" evidence="5">
    <location>
        <begin position="682"/>
        <end position="698"/>
    </location>
</feature>
<feature type="region of interest" description="Disordered" evidence="5">
    <location>
        <begin position="992"/>
        <end position="1053"/>
    </location>
</feature>
<keyword evidence="3" id="KW-0804">Transcription</keyword>
<dbReference type="InParanoid" id="A0A6J2WDI1"/>
<evidence type="ECO:0000313" key="7">
    <source>
        <dbReference type="RefSeq" id="XP_030643530.1"/>
    </source>
</evidence>
<evidence type="ECO:0000256" key="3">
    <source>
        <dbReference type="ARBA" id="ARBA00023163"/>
    </source>
</evidence>
<evidence type="ECO:0000256" key="2">
    <source>
        <dbReference type="ARBA" id="ARBA00023125"/>
    </source>
</evidence>
<evidence type="ECO:0000313" key="6">
    <source>
        <dbReference type="Proteomes" id="UP000504632"/>
    </source>
</evidence>
<evidence type="ECO:0000256" key="4">
    <source>
        <dbReference type="ARBA" id="ARBA00023242"/>
    </source>
</evidence>
<feature type="region of interest" description="Disordered" evidence="5">
    <location>
        <begin position="1498"/>
        <end position="1548"/>
    </location>
</feature>
<dbReference type="GeneID" id="115823639"/>
<feature type="region of interest" description="Disordered" evidence="5">
    <location>
        <begin position="1351"/>
        <end position="1374"/>
    </location>
</feature>
<feature type="region of interest" description="Disordered" evidence="5">
    <location>
        <begin position="1317"/>
        <end position="1339"/>
    </location>
</feature>
<evidence type="ECO:0000256" key="5">
    <source>
        <dbReference type="SAM" id="MobiDB-lite"/>
    </source>
</evidence>
<feature type="region of interest" description="Disordered" evidence="5">
    <location>
        <begin position="646"/>
        <end position="700"/>
    </location>
</feature>
<sequence length="1578" mass="175240">MVLSSLCPYHRNLLYHILKYVREDHSVSVALRDAHRRLPKPDPRCCQTGRKPSENSSVSLGDCTVVRTCCLQTCSLATCAVAPVCVCLKNLHGLACQNVAIGCVGKVICSASAMCYAHRILPCAHQSNGEHAYIAHVRSVESIPVTSRYVSDSHDACRGCRSPSPPPLSPMPLDIESKTSEKNNSCHSQDCKAQSTQPPPLLPHQAEGDDTVLCTDTLNHESPPAEEPEQQKGSLITIAQVSDRSFIDLMDRFTEKLKTIKPPEKEQILSSLASQNSKSSDDTHLREIITTVLHSGKDSNDYNLNELFNRHEANAHRSPQTRSRRRQEVRAAMAKSPDLPASRRQNLQIKMELARLDPSLSRRKSGTERNKCPKNVRHSPPFSPSSSEPLNCPNLDRLSKGVDKEIKKDPTNNQASTTHSNLLVKNAPAIQCNINEQKPPTYLSEPQDPSLLDENKEMPPDYKIVESPKPDENRELLPPYEERELVAPETKELAPLSTLGEAALQLEGVRHRKSKMKPWRYAEGSAFRGSGDIGRSRRNIVPPQRFSSYVTEPRKMYFAACFSESIFIKRSPKSNTSNKVYATETNKTSSTADVSEETTKTKVESSIQDCDLPCVTICRSQPTDESDHLSKEKGLCEGAVSVKTVLPKRSPRTKHRKDPMSPAKTLKPFGTQNSDTKLEKSVSGSVTSDSAGDSTESHSGLLYTSPIKLMFVSPVRSEEGVKYTLKSAVSGPNSDGQMFDPCVVASWGDNVEPSTSTQNTELAFQSPKKGEGGKDKNTSPKPSPTDTTKTPGHSNTVGEDQEPLLVTREPTPVKRRPGRPKKLGPQMEKPAKRPIGRPPKLKTADSNSLNSKSGSQEVNQRASETSCDDANKNLKITIVYGRSRRARRLVSEDLDLPMDQHMCEILNGAQYSENHSGKNMGGKCSNRNSLVGATKDQMEDLNFVRPVKDQKGTVHSSSNIKCQKQSDLAVTRKPGRPPKVKISGISVTVTTVSPRQRKIHMKRDAKDSPPRPRALLPEFDSPSKDQRTISASPNGICKDGTCTGEDKGDNPKSLLKPVRQSLRERKPSIYLLHSIATARSFSHSNALVRKSRKLLLNKANSETSRLRQQGKPEEAATRALSTKTKNVNCSQDLSRLSGISVDSIFQSNEALKWWPTSASTETLNEELARRIRLMSDTWVSDALEVSKSCMEEMESLKQKPCQRINGSAKRSGSAVKMLFESHFNMEKLCSWFMQTTETQSLAIVKKASTRNPPEVFHYNPSRATSRTDFCPSPQAERLRKHVKKFAKVVPKSPTMHRRAQETMCNKSRLGAKRKLFQKSSPLKRKRGFQQSLPGPRGTWTMYRSSLLRARSKFKSRKERTKTELQNHSDPLSKLPLGIQQHKEPSLVEKQPAFGGTVSVPKGMVQNTFNSSDCNKTAIKPHKPMVEKTDISKEERICSKAWSPETLKECRVFLKKINSPDTESTAEECNICTVKLYDVSPSGYSVTVQKVEEEEEEAAAVVPGKTRSSPRKLASSLRCQNKDGRKKDKRKSTSTCGTPPAKMARQSRSSRGMVGARWCDFVLGKHLSFCDDKKLSILF</sequence>
<reference evidence="7" key="2">
    <citation type="submission" date="2025-08" db="UniProtKB">
        <authorList>
            <consortium name="RefSeq"/>
        </authorList>
    </citation>
    <scope>IDENTIFICATION</scope>
</reference>
<name>A0A6J2WDI1_CHACN</name>